<evidence type="ECO:0000313" key="2">
    <source>
        <dbReference type="EMBL" id="MBE9212633.1"/>
    </source>
</evidence>
<reference evidence="2" key="1">
    <citation type="submission" date="2020-10" db="EMBL/GenBank/DDBJ databases">
        <authorList>
            <person name="Castelo-Branco R."/>
            <person name="Eusebio N."/>
            <person name="Adriana R."/>
            <person name="Vieira A."/>
            <person name="Brugerolle De Fraissinette N."/>
            <person name="Rezende De Castro R."/>
            <person name="Schneider M.P."/>
            <person name="Vasconcelos V."/>
            <person name="Leao P.N."/>
        </authorList>
    </citation>
    <scope>NUCLEOTIDE SEQUENCE</scope>
    <source>
        <strain evidence="2">LEGE 06105</strain>
    </source>
</reference>
<protein>
    <submittedName>
        <fullName evidence="2">DUF4007 family protein</fullName>
    </submittedName>
</protein>
<organism evidence="2 3">
    <name type="scientific">Plectonema cf. radiosum LEGE 06105</name>
    <dbReference type="NCBI Taxonomy" id="945769"/>
    <lineage>
        <taxon>Bacteria</taxon>
        <taxon>Bacillati</taxon>
        <taxon>Cyanobacteriota</taxon>
        <taxon>Cyanophyceae</taxon>
        <taxon>Oscillatoriophycideae</taxon>
        <taxon>Oscillatoriales</taxon>
        <taxon>Microcoleaceae</taxon>
        <taxon>Plectonema</taxon>
    </lineage>
</organism>
<comment type="caution">
    <text evidence="2">The sequence shown here is derived from an EMBL/GenBank/DDBJ whole genome shotgun (WGS) entry which is preliminary data.</text>
</comment>
<evidence type="ECO:0000259" key="1">
    <source>
        <dbReference type="Pfam" id="PF13182"/>
    </source>
</evidence>
<proteinExistence type="predicted"/>
<dbReference type="InterPro" id="IPR025248">
    <property type="entry name" value="DUF4007"/>
</dbReference>
<dbReference type="Pfam" id="PF13182">
    <property type="entry name" value="DUF4007"/>
    <property type="match status" value="1"/>
</dbReference>
<dbReference type="EMBL" id="JADEWL010000017">
    <property type="protein sequence ID" value="MBE9212633.1"/>
    <property type="molecule type" value="Genomic_DNA"/>
</dbReference>
<keyword evidence="3" id="KW-1185">Reference proteome</keyword>
<gene>
    <name evidence="2" type="ORF">IQ247_07865</name>
</gene>
<sequence>MGNLISPSKNGINTEVVNVKPVFARHETFHPRWSWIKKGFDAVEENPEIFVREDAPVRLGVGKNMVGSIRYWCNAFKVLFEDSPSEFGSSLLGNDGWDPFLEDPATLWLLHWNLLKPTCNATAWYFTFNLFRQTEFSQQELLNAVYDYRDTIAPRIVDSSVKKDVNCILRMYVEQAVPKGGVSEDSLNCPFAELGIMHTAGDSRHYTFRIGAKNNLPAEIIVAACLEYAALVGREQRTISVSRLVYDIGSPGMVFKLSETAVCDAIEQVARNRNSILLSDSAGLVQFFYTEEPSEASLDILNKYYKARGLMGTLDE</sequence>
<accession>A0A8J7FAL3</accession>
<dbReference type="RefSeq" id="WP_193918767.1">
    <property type="nucleotide sequence ID" value="NZ_JADEWL010000017.1"/>
</dbReference>
<evidence type="ECO:0000313" key="3">
    <source>
        <dbReference type="Proteomes" id="UP000620559"/>
    </source>
</evidence>
<dbReference type="Proteomes" id="UP000620559">
    <property type="component" value="Unassembled WGS sequence"/>
</dbReference>
<dbReference type="AlphaFoldDB" id="A0A8J7FAL3"/>
<name>A0A8J7FAL3_9CYAN</name>
<feature type="domain" description="DUF4007" evidence="1">
    <location>
        <begin position="23"/>
        <end position="305"/>
    </location>
</feature>